<evidence type="ECO:0000313" key="4">
    <source>
        <dbReference type="Proteomes" id="UP001235720"/>
    </source>
</evidence>
<dbReference type="EC" id="2.3.1.-" evidence="3"/>
<feature type="transmembrane region" description="Helical" evidence="1">
    <location>
        <begin position="146"/>
        <end position="171"/>
    </location>
</feature>
<evidence type="ECO:0000256" key="1">
    <source>
        <dbReference type="SAM" id="Phobius"/>
    </source>
</evidence>
<dbReference type="Proteomes" id="UP001235720">
    <property type="component" value="Unassembled WGS sequence"/>
</dbReference>
<reference evidence="3 4" key="1">
    <citation type="submission" date="2023-06" db="EMBL/GenBank/DDBJ databases">
        <authorList>
            <person name="Feng G."/>
            <person name="Li J."/>
            <person name="Zhu H."/>
        </authorList>
    </citation>
    <scope>NUCLEOTIDE SEQUENCE [LARGE SCALE GENOMIC DNA]</scope>
    <source>
        <strain evidence="3 4">RHCJP20</strain>
    </source>
</reference>
<sequence>MSTKQGPSSRVDSAPASSAQDVRGIIAQRDLVVDLIRTACVVLVVVVHVTMVGVAVSSEGIGVTSPLQESSWYVPATWVGQVMPLFFAVGGFASAVGWRSTVARGGGARDFVATRLVRLFRPSIPLFVVLTIGLGIATALGTPADLLAEVAFGIGSPLWFLAAYGITQCCVPVMARLHERAPFRTLGVLLLLAVAVDALRFATGTAEVGLLNLGPVWLFAQQLGFLWADGWFARRSRALLAVVALAGYALLVPLTSVGLWAPDMLQDLNPPMLPLALLAVSQVCLVQLVHRPLTRLMQTRPAQATVFVLGRDGMAIYLWHLPLYIALNGVALLLAVPFPDPGSTTWWATRPIAVVVVLAAAIGVARALRRWDRPLARLSDGVDRPGWPVVAVAVVCTIGPAFVVMQWHLSFGVAFLGAVAVPIGVWLLGRTRPVAGAPVAPGAPGAGRSVHS</sequence>
<feature type="transmembrane region" description="Helical" evidence="1">
    <location>
        <begin position="347"/>
        <end position="365"/>
    </location>
</feature>
<name>A0ABT7TCW0_9MICO</name>
<feature type="transmembrane region" description="Helical" evidence="1">
    <location>
        <begin position="35"/>
        <end position="56"/>
    </location>
</feature>
<feature type="transmembrane region" description="Helical" evidence="1">
    <location>
        <begin position="119"/>
        <end position="140"/>
    </location>
</feature>
<dbReference type="GO" id="GO:0016746">
    <property type="term" value="F:acyltransferase activity"/>
    <property type="evidence" value="ECO:0007669"/>
    <property type="project" value="UniProtKB-KW"/>
</dbReference>
<feature type="transmembrane region" description="Helical" evidence="1">
    <location>
        <begin position="273"/>
        <end position="293"/>
    </location>
</feature>
<keyword evidence="4" id="KW-1185">Reference proteome</keyword>
<gene>
    <name evidence="3" type="ORF">QUG98_02970</name>
</gene>
<comment type="caution">
    <text evidence="3">The sequence shown here is derived from an EMBL/GenBank/DDBJ whole genome shotgun (WGS) entry which is preliminary data.</text>
</comment>
<protein>
    <submittedName>
        <fullName evidence="3">Acyltransferase</fullName>
        <ecNumber evidence="3">2.3.1.-</ecNumber>
    </submittedName>
</protein>
<feature type="domain" description="Acyltransferase 3" evidence="2">
    <location>
        <begin position="33"/>
        <end position="364"/>
    </location>
</feature>
<keyword evidence="1" id="KW-0472">Membrane</keyword>
<keyword evidence="1" id="KW-1133">Transmembrane helix</keyword>
<proteinExistence type="predicted"/>
<keyword evidence="1" id="KW-0812">Transmembrane</keyword>
<keyword evidence="3" id="KW-0808">Transferase</keyword>
<feature type="transmembrane region" description="Helical" evidence="1">
    <location>
        <begin position="239"/>
        <end position="261"/>
    </location>
</feature>
<evidence type="ECO:0000313" key="3">
    <source>
        <dbReference type="EMBL" id="MDM7887407.1"/>
    </source>
</evidence>
<dbReference type="Pfam" id="PF01757">
    <property type="entry name" value="Acyl_transf_3"/>
    <property type="match status" value="1"/>
</dbReference>
<feature type="transmembrane region" description="Helical" evidence="1">
    <location>
        <begin position="76"/>
        <end position="98"/>
    </location>
</feature>
<dbReference type="EMBL" id="JAUCMM010000001">
    <property type="protein sequence ID" value="MDM7887407.1"/>
    <property type="molecule type" value="Genomic_DNA"/>
</dbReference>
<dbReference type="InterPro" id="IPR002656">
    <property type="entry name" value="Acyl_transf_3_dom"/>
</dbReference>
<dbReference type="RefSeq" id="WP_289469135.1">
    <property type="nucleotide sequence ID" value="NZ_JAUCMM010000001.1"/>
</dbReference>
<feature type="transmembrane region" description="Helical" evidence="1">
    <location>
        <begin position="314"/>
        <end position="335"/>
    </location>
</feature>
<feature type="transmembrane region" description="Helical" evidence="1">
    <location>
        <begin position="386"/>
        <end position="403"/>
    </location>
</feature>
<organism evidence="3 4">
    <name type="scientific">Curtobacterium subtropicum</name>
    <dbReference type="NCBI Taxonomy" id="3055138"/>
    <lineage>
        <taxon>Bacteria</taxon>
        <taxon>Bacillati</taxon>
        <taxon>Actinomycetota</taxon>
        <taxon>Actinomycetes</taxon>
        <taxon>Micrococcales</taxon>
        <taxon>Microbacteriaceae</taxon>
        <taxon>Curtobacterium</taxon>
    </lineage>
</organism>
<accession>A0ABT7TCW0</accession>
<evidence type="ECO:0000259" key="2">
    <source>
        <dbReference type="Pfam" id="PF01757"/>
    </source>
</evidence>
<keyword evidence="3" id="KW-0012">Acyltransferase</keyword>
<feature type="transmembrane region" description="Helical" evidence="1">
    <location>
        <begin position="208"/>
        <end position="227"/>
    </location>
</feature>
<feature type="transmembrane region" description="Helical" evidence="1">
    <location>
        <begin position="183"/>
        <end position="202"/>
    </location>
</feature>
<feature type="transmembrane region" description="Helical" evidence="1">
    <location>
        <begin position="409"/>
        <end position="428"/>
    </location>
</feature>